<organism evidence="4 5">
    <name type="scientific">Micromonospora sonneratiae</name>
    <dbReference type="NCBI Taxonomy" id="1184706"/>
    <lineage>
        <taxon>Bacteria</taxon>
        <taxon>Bacillati</taxon>
        <taxon>Actinomycetota</taxon>
        <taxon>Actinomycetes</taxon>
        <taxon>Micromonosporales</taxon>
        <taxon>Micromonosporaceae</taxon>
        <taxon>Micromonospora</taxon>
    </lineage>
</organism>
<dbReference type="Pfam" id="PF04294">
    <property type="entry name" value="VanW"/>
    <property type="match status" value="1"/>
</dbReference>
<accession>A0ABW3YF98</accession>
<dbReference type="RefSeq" id="WP_377572304.1">
    <property type="nucleotide sequence ID" value="NZ_JBHTMP010000028.1"/>
</dbReference>
<keyword evidence="2" id="KW-1133">Transmembrane helix</keyword>
<feature type="region of interest" description="Disordered" evidence="1">
    <location>
        <begin position="218"/>
        <end position="241"/>
    </location>
</feature>
<proteinExistence type="predicted"/>
<dbReference type="Proteomes" id="UP001597260">
    <property type="component" value="Unassembled WGS sequence"/>
</dbReference>
<dbReference type="EMBL" id="JBHTMP010000028">
    <property type="protein sequence ID" value="MFD1323154.1"/>
    <property type="molecule type" value="Genomic_DNA"/>
</dbReference>
<dbReference type="InterPro" id="IPR007391">
    <property type="entry name" value="Vancomycin_resist_VanW"/>
</dbReference>
<keyword evidence="2" id="KW-0472">Membrane</keyword>
<keyword evidence="2" id="KW-0812">Transmembrane</keyword>
<comment type="caution">
    <text evidence="4">The sequence shown here is derived from an EMBL/GenBank/DDBJ whole genome shotgun (WGS) entry which is preliminary data.</text>
</comment>
<evidence type="ECO:0000256" key="2">
    <source>
        <dbReference type="SAM" id="Phobius"/>
    </source>
</evidence>
<name>A0ABW3YF98_9ACTN</name>
<feature type="transmembrane region" description="Helical" evidence="2">
    <location>
        <begin position="79"/>
        <end position="101"/>
    </location>
</feature>
<sequence>MIIRCRCSPRTRFPVSLYGDKQVPANEAPTVQVKAISFSDEPDPVPGPRRGAASGAAGAGPDGANPDGPATPGRRRRRALVAGGVAAVVLAAAGGTAAYAYSGEVPRGTSVLGVDLGGKSRAEATDALRADLTRRAQTLDAPVSVRIGDQTAQIKPADVGLAVDVEATVAASADAKAHPVSLLFGSRSVDPVIKVDAERLDTELRKVAGKFSPEMTVPRITFDGTTPKPVYPKPGKGLDPTQSAEALRAGWLSGQPVTIPVVDVQPATSAAEVDQLVAELAKPATAKPVTVTTDKGKFTIPGTAIAKSLVLAGDKTGKIHPRVDEKKLREAIDRQLDTVETDPRDATYQVEGGKLRPVAGAGGRQVDTEALSRDLLAVLPSSNKREINGTIKSVEPKITTEELPALGIKEKVSSFTTHFTGGMSSPRSQNIRQIAKEVDGALVKPGETFSLNGHTGPRDYAQGYRDAPVILDGKLVPGVGGGTSQFTTTLFNATYYAGLEDVEHKPHSFWFSRYPPVIESTIFYPHLDFKFRNNTPHGLVIDTSVTNSSVTVSIWSTKIWDSVTTEWSPRRNITKPKLIHLTPGPSCIATNGIDGFTQDAWRIFRKDGKEVKREKFTWRYDAEPRYVCGPKPN</sequence>
<dbReference type="InterPro" id="IPR022029">
    <property type="entry name" value="YoaR-like_PG-bd"/>
</dbReference>
<evidence type="ECO:0000259" key="3">
    <source>
        <dbReference type="Pfam" id="PF12229"/>
    </source>
</evidence>
<dbReference type="PANTHER" id="PTHR35788">
    <property type="entry name" value="EXPORTED PROTEIN-RELATED"/>
    <property type="match status" value="1"/>
</dbReference>
<feature type="compositionally biased region" description="Low complexity" evidence="1">
    <location>
        <begin position="62"/>
        <end position="72"/>
    </location>
</feature>
<protein>
    <submittedName>
        <fullName evidence="4">VanW family protein</fullName>
    </submittedName>
</protein>
<feature type="region of interest" description="Disordered" evidence="1">
    <location>
        <begin position="37"/>
        <end position="75"/>
    </location>
</feature>
<reference evidence="5" key="1">
    <citation type="journal article" date="2019" name="Int. J. Syst. Evol. Microbiol.">
        <title>The Global Catalogue of Microorganisms (GCM) 10K type strain sequencing project: providing services to taxonomists for standard genome sequencing and annotation.</title>
        <authorList>
            <consortium name="The Broad Institute Genomics Platform"/>
            <consortium name="The Broad Institute Genome Sequencing Center for Infectious Disease"/>
            <person name="Wu L."/>
            <person name="Ma J."/>
        </authorList>
    </citation>
    <scope>NUCLEOTIDE SEQUENCE [LARGE SCALE GENOMIC DNA]</scope>
    <source>
        <strain evidence="5">JCM 31037</strain>
    </source>
</reference>
<evidence type="ECO:0000313" key="4">
    <source>
        <dbReference type="EMBL" id="MFD1323154.1"/>
    </source>
</evidence>
<keyword evidence="5" id="KW-1185">Reference proteome</keyword>
<feature type="domain" description="YoaR-like putative peptidoglycan binding" evidence="3">
    <location>
        <begin position="277"/>
        <end position="387"/>
    </location>
</feature>
<evidence type="ECO:0000313" key="5">
    <source>
        <dbReference type="Proteomes" id="UP001597260"/>
    </source>
</evidence>
<dbReference type="InterPro" id="IPR052913">
    <property type="entry name" value="Glycopeptide_resist_protein"/>
</dbReference>
<evidence type="ECO:0000256" key="1">
    <source>
        <dbReference type="SAM" id="MobiDB-lite"/>
    </source>
</evidence>
<dbReference type="Pfam" id="PF12229">
    <property type="entry name" value="PG_binding_4"/>
    <property type="match status" value="1"/>
</dbReference>
<gene>
    <name evidence="4" type="ORF">ACFQ4H_18860</name>
</gene>
<dbReference type="PANTHER" id="PTHR35788:SF1">
    <property type="entry name" value="EXPORTED PROTEIN"/>
    <property type="match status" value="1"/>
</dbReference>